<gene>
    <name evidence="7" type="ORF">BE15_02880</name>
</gene>
<protein>
    <recommendedName>
        <fullName evidence="6">Protein kinase domain-containing protein</fullName>
    </recommendedName>
</protein>
<keyword evidence="1" id="KW-0808">Transferase</keyword>
<evidence type="ECO:0000256" key="2">
    <source>
        <dbReference type="ARBA" id="ARBA00022741"/>
    </source>
</evidence>
<feature type="region of interest" description="Disordered" evidence="5">
    <location>
        <begin position="278"/>
        <end position="329"/>
    </location>
</feature>
<feature type="domain" description="Protein kinase" evidence="6">
    <location>
        <begin position="11"/>
        <end position="270"/>
    </location>
</feature>
<evidence type="ECO:0000256" key="4">
    <source>
        <dbReference type="ARBA" id="ARBA00022840"/>
    </source>
</evidence>
<dbReference type="InterPro" id="IPR011009">
    <property type="entry name" value="Kinase-like_dom_sf"/>
</dbReference>
<feature type="compositionally biased region" description="Low complexity" evidence="5">
    <location>
        <begin position="308"/>
        <end position="319"/>
    </location>
</feature>
<name>A0A150QFJ3_SORCE</name>
<dbReference type="InterPro" id="IPR000719">
    <property type="entry name" value="Prot_kinase_dom"/>
</dbReference>
<accession>A0A150QFJ3</accession>
<keyword evidence="4" id="KW-0067">ATP-binding</keyword>
<dbReference type="Gene3D" id="3.30.200.20">
    <property type="entry name" value="Phosphorylase Kinase, domain 1"/>
    <property type="match status" value="1"/>
</dbReference>
<dbReference type="GO" id="GO:0004674">
    <property type="term" value="F:protein serine/threonine kinase activity"/>
    <property type="evidence" value="ECO:0007669"/>
    <property type="project" value="TreeGrafter"/>
</dbReference>
<evidence type="ECO:0000313" key="8">
    <source>
        <dbReference type="Proteomes" id="UP000075260"/>
    </source>
</evidence>
<dbReference type="Pfam" id="PF00069">
    <property type="entry name" value="Pkinase"/>
    <property type="match status" value="1"/>
</dbReference>
<dbReference type="InterPro" id="IPR008271">
    <property type="entry name" value="Ser/Thr_kinase_AS"/>
</dbReference>
<evidence type="ECO:0000313" key="7">
    <source>
        <dbReference type="EMBL" id="KYF66711.1"/>
    </source>
</evidence>
<proteinExistence type="predicted"/>
<dbReference type="PANTHER" id="PTHR43289:SF6">
    <property type="entry name" value="SERINE_THREONINE-PROTEIN KINASE NEKL-3"/>
    <property type="match status" value="1"/>
</dbReference>
<evidence type="ECO:0000256" key="5">
    <source>
        <dbReference type="SAM" id="MobiDB-lite"/>
    </source>
</evidence>
<dbReference type="PROSITE" id="PS00108">
    <property type="entry name" value="PROTEIN_KINASE_ST"/>
    <property type="match status" value="1"/>
</dbReference>
<dbReference type="AlphaFoldDB" id="A0A150QFJ3"/>
<evidence type="ECO:0000259" key="6">
    <source>
        <dbReference type="PROSITE" id="PS50011"/>
    </source>
</evidence>
<evidence type="ECO:0000256" key="3">
    <source>
        <dbReference type="ARBA" id="ARBA00022777"/>
    </source>
</evidence>
<organism evidence="7 8">
    <name type="scientific">Sorangium cellulosum</name>
    <name type="common">Polyangium cellulosum</name>
    <dbReference type="NCBI Taxonomy" id="56"/>
    <lineage>
        <taxon>Bacteria</taxon>
        <taxon>Pseudomonadati</taxon>
        <taxon>Myxococcota</taxon>
        <taxon>Polyangia</taxon>
        <taxon>Polyangiales</taxon>
        <taxon>Polyangiaceae</taxon>
        <taxon>Sorangium</taxon>
    </lineage>
</organism>
<dbReference type="Gene3D" id="1.10.510.10">
    <property type="entry name" value="Transferase(Phosphotransferase) domain 1"/>
    <property type="match status" value="1"/>
</dbReference>
<dbReference type="RefSeq" id="WP_061610336.1">
    <property type="nucleotide sequence ID" value="NZ_JEMA01000718.1"/>
</dbReference>
<comment type="caution">
    <text evidence="7">The sequence shown here is derived from an EMBL/GenBank/DDBJ whole genome shotgun (WGS) entry which is preliminary data.</text>
</comment>
<dbReference type="PROSITE" id="PS50011">
    <property type="entry name" value="PROTEIN_KINASE_DOM"/>
    <property type="match status" value="1"/>
</dbReference>
<reference evidence="7 8" key="1">
    <citation type="submission" date="2014-02" db="EMBL/GenBank/DDBJ databases">
        <title>The small core and large imbalanced accessory genome model reveals a collaborative survival strategy of Sorangium cellulosum strains in nature.</title>
        <authorList>
            <person name="Han K."/>
            <person name="Peng R."/>
            <person name="Blom J."/>
            <person name="Li Y.-Z."/>
        </authorList>
    </citation>
    <scope>NUCLEOTIDE SEQUENCE [LARGE SCALE GENOMIC DNA]</scope>
    <source>
        <strain evidence="7 8">So0008-312</strain>
    </source>
</reference>
<dbReference type="SUPFAM" id="SSF56112">
    <property type="entry name" value="Protein kinase-like (PK-like)"/>
    <property type="match status" value="1"/>
</dbReference>
<dbReference type="Proteomes" id="UP000075260">
    <property type="component" value="Unassembled WGS sequence"/>
</dbReference>
<dbReference type="CDD" id="cd14014">
    <property type="entry name" value="STKc_PknB_like"/>
    <property type="match status" value="1"/>
</dbReference>
<keyword evidence="2" id="KW-0547">Nucleotide-binding</keyword>
<dbReference type="PANTHER" id="PTHR43289">
    <property type="entry name" value="MITOGEN-ACTIVATED PROTEIN KINASE KINASE KINASE 20-RELATED"/>
    <property type="match status" value="1"/>
</dbReference>
<keyword evidence="3" id="KW-0418">Kinase</keyword>
<sequence length="346" mass="36431">MHLGSTIADRFVIERLAGRGGMGEVYRGLDRSTGQPVAIKILDEHWDASLARFAPDALILARLDHPRLVRHVAEGVLPSGEPYLVMEWLDGEDLASRLAGGRMRAQDSVALALAIAEALGALHERGIVHRDLKPSNIFLVGGRVDRIKILDLGVVHVEALTRLTATGTPLGTVAYMAPEQALGAKEMDARVDVFALGCVLFECLTGGPPFAAATMARALTKILFAAPPRLRDRLPGAPPALDALLARMLSKYPGDRPPNGLTAAAMLRALGDVRVPDVGLRKPESMSGSPALARTTAAERSPALTQHAQRGAAASQSGSPVEARGSQPLVDAALAREAAVHGGALK</sequence>
<dbReference type="GO" id="GO:0005524">
    <property type="term" value="F:ATP binding"/>
    <property type="evidence" value="ECO:0007669"/>
    <property type="project" value="UniProtKB-KW"/>
</dbReference>
<dbReference type="EMBL" id="JEMA01000718">
    <property type="protein sequence ID" value="KYF66711.1"/>
    <property type="molecule type" value="Genomic_DNA"/>
</dbReference>
<evidence type="ECO:0000256" key="1">
    <source>
        <dbReference type="ARBA" id="ARBA00022679"/>
    </source>
</evidence>
<dbReference type="SMART" id="SM00220">
    <property type="entry name" value="S_TKc"/>
    <property type="match status" value="1"/>
</dbReference>